<dbReference type="EMBL" id="CP089982">
    <property type="protein sequence ID" value="WXA94683.1"/>
    <property type="molecule type" value="Genomic_DNA"/>
</dbReference>
<gene>
    <name evidence="1" type="ORF">LZC95_50730</name>
</gene>
<evidence type="ECO:0000313" key="2">
    <source>
        <dbReference type="Proteomes" id="UP001379533"/>
    </source>
</evidence>
<evidence type="ECO:0008006" key="3">
    <source>
        <dbReference type="Google" id="ProtNLM"/>
    </source>
</evidence>
<protein>
    <recommendedName>
        <fullName evidence="3">Fimbrillin family protein</fullName>
    </recommendedName>
</protein>
<sequence>MKIHAFVGWGMGFIGLFGIAACGASDGKGDSQAQSPLVADDEERTATVDFVGYNHKGDVGYSAAAEFIQGRLYGPGAKETRVKEGSCTITNWQLFDREDPEHPPVFVSAGEIALSGAKLPPNSVMKPTDNFRYPYFYGTELLWTGGEDIRIAAAGSPRGVGAFDATLKAPSHITVTKPSLDDIEAIDRSKDLELAWTNLEAASGTVWVTIEAIDEGFQGGVNVKCEYPASLETAKVPASTLRVFPVARYGSMLIESAERQTVTVPPWKVNVALRAEGTRAESGRGASVSVKFL</sequence>
<accession>A0ABZ2K7L5</accession>
<reference evidence="1 2" key="1">
    <citation type="submission" date="2021-12" db="EMBL/GenBank/DDBJ databases">
        <title>Discovery of the Pendulisporaceae a myxobacterial family with distinct sporulation behavior and unique specialized metabolism.</title>
        <authorList>
            <person name="Garcia R."/>
            <person name="Popoff A."/>
            <person name="Bader C.D."/>
            <person name="Loehr J."/>
            <person name="Walesch S."/>
            <person name="Walt C."/>
            <person name="Boldt J."/>
            <person name="Bunk B."/>
            <person name="Haeckl F.J.F.P.J."/>
            <person name="Gunesch A.P."/>
            <person name="Birkelbach J."/>
            <person name="Nuebel U."/>
            <person name="Pietschmann T."/>
            <person name="Bach T."/>
            <person name="Mueller R."/>
        </authorList>
    </citation>
    <scope>NUCLEOTIDE SEQUENCE [LARGE SCALE GENOMIC DNA]</scope>
    <source>
        <strain evidence="1 2">MSr12523</strain>
    </source>
</reference>
<name>A0ABZ2K7L5_9BACT</name>
<dbReference type="PROSITE" id="PS51257">
    <property type="entry name" value="PROKAR_LIPOPROTEIN"/>
    <property type="match status" value="1"/>
</dbReference>
<proteinExistence type="predicted"/>
<dbReference type="Proteomes" id="UP001379533">
    <property type="component" value="Chromosome"/>
</dbReference>
<organism evidence="1 2">
    <name type="scientific">Pendulispora brunnea</name>
    <dbReference type="NCBI Taxonomy" id="2905690"/>
    <lineage>
        <taxon>Bacteria</taxon>
        <taxon>Pseudomonadati</taxon>
        <taxon>Myxococcota</taxon>
        <taxon>Myxococcia</taxon>
        <taxon>Myxococcales</taxon>
        <taxon>Sorangiineae</taxon>
        <taxon>Pendulisporaceae</taxon>
        <taxon>Pendulispora</taxon>
    </lineage>
</organism>
<dbReference type="RefSeq" id="WP_394845294.1">
    <property type="nucleotide sequence ID" value="NZ_CP089982.1"/>
</dbReference>
<evidence type="ECO:0000313" key="1">
    <source>
        <dbReference type="EMBL" id="WXA94683.1"/>
    </source>
</evidence>
<keyword evidence="2" id="KW-1185">Reference proteome</keyword>